<dbReference type="AlphaFoldDB" id="A0A7I8L1Y7"/>
<dbReference type="Proteomes" id="UP000663760">
    <property type="component" value="Chromosome 10"/>
</dbReference>
<dbReference type="EMBL" id="LR746273">
    <property type="protein sequence ID" value="CAA7403224.1"/>
    <property type="molecule type" value="Genomic_DNA"/>
</dbReference>
<organism evidence="3 4">
    <name type="scientific">Spirodela intermedia</name>
    <name type="common">Intermediate duckweed</name>
    <dbReference type="NCBI Taxonomy" id="51605"/>
    <lineage>
        <taxon>Eukaryota</taxon>
        <taxon>Viridiplantae</taxon>
        <taxon>Streptophyta</taxon>
        <taxon>Embryophyta</taxon>
        <taxon>Tracheophyta</taxon>
        <taxon>Spermatophyta</taxon>
        <taxon>Magnoliopsida</taxon>
        <taxon>Liliopsida</taxon>
        <taxon>Araceae</taxon>
        <taxon>Lemnoideae</taxon>
        <taxon>Spirodela</taxon>
    </lineage>
</organism>
<evidence type="ECO:0000313" key="3">
    <source>
        <dbReference type="EMBL" id="CAA7403224.1"/>
    </source>
</evidence>
<accession>A0A7I8L1Y7</accession>
<keyword evidence="4" id="KW-1185">Reference proteome</keyword>
<name>A0A7I8L1Y7_SPIIN</name>
<sequence length="23" mass="2816">MALKKRRTSGDIQGWRRINKRMN</sequence>
<reference evidence="3" key="1">
    <citation type="submission" date="2020-02" db="EMBL/GenBank/DDBJ databases">
        <authorList>
            <person name="Scholz U."/>
            <person name="Mascher M."/>
            <person name="Fiebig A."/>
        </authorList>
    </citation>
    <scope>NUCLEOTIDE SEQUENCE</scope>
</reference>
<protein>
    <submittedName>
        <fullName evidence="3">Uncharacterized protein</fullName>
    </submittedName>
</protein>
<evidence type="ECO:0000256" key="1">
    <source>
        <dbReference type="SAM" id="MobiDB-lite"/>
    </source>
</evidence>
<gene>
    <name evidence="2" type="ORF">SI7747_10012825</name>
    <name evidence="3" type="ORF">SI8410_10013902</name>
</gene>
<proteinExistence type="predicted"/>
<feature type="region of interest" description="Disordered" evidence="1">
    <location>
        <begin position="1"/>
        <end position="23"/>
    </location>
</feature>
<evidence type="ECO:0000313" key="4">
    <source>
        <dbReference type="Proteomes" id="UP000663760"/>
    </source>
</evidence>
<evidence type="ECO:0000313" key="2">
    <source>
        <dbReference type="EMBL" id="CAA2627172.1"/>
    </source>
</evidence>
<dbReference type="EMBL" id="LR743597">
    <property type="protein sequence ID" value="CAA2627172.1"/>
    <property type="molecule type" value="Genomic_DNA"/>
</dbReference>